<dbReference type="RefSeq" id="WP_105216795.1">
    <property type="nucleotide sequence ID" value="NZ_CP027062.1"/>
</dbReference>
<keyword evidence="1" id="KW-0732">Signal</keyword>
<dbReference type="OrthoDB" id="9773381at2"/>
<evidence type="ECO:0000313" key="3">
    <source>
        <dbReference type="Proteomes" id="UP000238442"/>
    </source>
</evidence>
<dbReference type="AlphaFoldDB" id="A0A2S0HY57"/>
<reference evidence="2 3" key="1">
    <citation type="submission" date="2018-02" db="EMBL/GenBank/DDBJ databases">
        <title>Genomic analysis of the strain RR4-38 isolated from a seawater recirculating aquaculture system.</title>
        <authorList>
            <person name="Kim Y.-S."/>
            <person name="Jang Y.H."/>
            <person name="Kim K.-H."/>
        </authorList>
    </citation>
    <scope>NUCLEOTIDE SEQUENCE [LARGE SCALE GENOMIC DNA]</scope>
    <source>
        <strain evidence="2 3">RR4-38</strain>
    </source>
</reference>
<feature type="chain" id="PRO_5015404850" evidence="1">
    <location>
        <begin position="20"/>
        <end position="296"/>
    </location>
</feature>
<dbReference type="Pfam" id="PF16119">
    <property type="entry name" value="DUF4835"/>
    <property type="match status" value="1"/>
</dbReference>
<dbReference type="KEGG" id="aue:C5O00_10415"/>
<dbReference type="InterPro" id="IPR032274">
    <property type="entry name" value="DUF4835"/>
</dbReference>
<name>A0A2S0HY57_9FLAO</name>
<organism evidence="2 3">
    <name type="scientific">Pukyongia salina</name>
    <dbReference type="NCBI Taxonomy" id="2094025"/>
    <lineage>
        <taxon>Bacteria</taxon>
        <taxon>Pseudomonadati</taxon>
        <taxon>Bacteroidota</taxon>
        <taxon>Flavobacteriia</taxon>
        <taxon>Flavobacteriales</taxon>
        <taxon>Flavobacteriaceae</taxon>
        <taxon>Pukyongia</taxon>
    </lineage>
</organism>
<gene>
    <name evidence="2" type="ORF">C5O00_10415</name>
</gene>
<evidence type="ECO:0000256" key="1">
    <source>
        <dbReference type="SAM" id="SignalP"/>
    </source>
</evidence>
<sequence>MLRYVLSLAFILIIATAHSQELNCTVTIDAEQTGQPNQQVFRTLEQQLTEYINNTKWTDKIYKNQERIDCNFTLIITSYESDSFGATMQIQASRPVYGSTYDSPIYNYNDRQCNFDYIEFQPLVFNINNFDSNLMSVIAFHVYTIIGLDADTFAPNGGQEYFDIAKQIVNTAAGSNFAGWRGSDGTQSRFRYNDALISSVFSEFHEAMYKYHREGLDLMSEQPKRAKQNIVAAIAVLKNINDRRPNSYLLRTFFDAKSDEIQDIFSGGPQVEIASLVENLNRMAPTKRSNWSEIKF</sequence>
<dbReference type="Proteomes" id="UP000238442">
    <property type="component" value="Chromosome"/>
</dbReference>
<dbReference type="EMBL" id="CP027062">
    <property type="protein sequence ID" value="AVI51555.1"/>
    <property type="molecule type" value="Genomic_DNA"/>
</dbReference>
<accession>A0A2S0HY57</accession>
<protein>
    <submittedName>
        <fullName evidence="2">DUF4835 domain-containing protein</fullName>
    </submittedName>
</protein>
<evidence type="ECO:0000313" key="2">
    <source>
        <dbReference type="EMBL" id="AVI51555.1"/>
    </source>
</evidence>
<proteinExistence type="predicted"/>
<feature type="signal peptide" evidence="1">
    <location>
        <begin position="1"/>
        <end position="19"/>
    </location>
</feature>
<keyword evidence="3" id="KW-1185">Reference proteome</keyword>